<protein>
    <submittedName>
        <fullName evidence="1">Uncharacterized protein</fullName>
    </submittedName>
</protein>
<reference evidence="1 2" key="1">
    <citation type="submission" date="2016-01" db="EMBL/GenBank/DDBJ databases">
        <title>Draft Genome Sequences of Seven Thermophilic Sporeformers Isolated from Foods.</title>
        <authorList>
            <person name="Berendsen E.M."/>
            <person name="Wells-Bennik M.H."/>
            <person name="Krawcyk A.O."/>
            <person name="De Jong A."/>
            <person name="Holsappel S."/>
            <person name="Eijlander R.T."/>
            <person name="Kuipers O.P."/>
        </authorList>
    </citation>
    <scope>NUCLEOTIDE SEQUENCE [LARGE SCALE GENOMIC DNA]</scope>
    <source>
        <strain evidence="1 2">B4110</strain>
    </source>
</reference>
<dbReference type="PATRIC" id="fig|153151.4.peg.873"/>
<dbReference type="EMBL" id="LQYW01000132">
    <property type="protein sequence ID" value="KYD25655.1"/>
    <property type="molecule type" value="Genomic_DNA"/>
</dbReference>
<evidence type="ECO:0000313" key="2">
    <source>
        <dbReference type="Proteomes" id="UP000075324"/>
    </source>
</evidence>
<dbReference type="AlphaFoldDB" id="A0A150MMV9"/>
<organism evidence="1 2">
    <name type="scientific">Parageobacillus toebii</name>
    <dbReference type="NCBI Taxonomy" id="153151"/>
    <lineage>
        <taxon>Bacteria</taxon>
        <taxon>Bacillati</taxon>
        <taxon>Bacillota</taxon>
        <taxon>Bacilli</taxon>
        <taxon>Bacillales</taxon>
        <taxon>Anoxybacillaceae</taxon>
        <taxon>Parageobacillus</taxon>
    </lineage>
</organism>
<evidence type="ECO:0000313" key="1">
    <source>
        <dbReference type="EMBL" id="KYD25655.1"/>
    </source>
</evidence>
<comment type="caution">
    <text evidence="1">The sequence shown here is derived from an EMBL/GenBank/DDBJ whole genome shotgun (WGS) entry which is preliminary data.</text>
</comment>
<sequence>MIRIVFYFSKIERVTANYRHIYAANIKVRSIFLERDLTGVCFSGCQGASASIMETGLFYSSKTIFRNRWLNRVYF</sequence>
<proteinExistence type="predicted"/>
<gene>
    <name evidence="1" type="ORF">B4110_2476</name>
</gene>
<accession>A0A150MMV9</accession>
<name>A0A150MMV9_9BACL</name>
<dbReference type="Proteomes" id="UP000075324">
    <property type="component" value="Unassembled WGS sequence"/>
</dbReference>